<feature type="region of interest" description="Disordered" evidence="1">
    <location>
        <begin position="1"/>
        <end position="50"/>
    </location>
</feature>
<dbReference type="Proteomes" id="UP000254919">
    <property type="component" value="Unassembled WGS sequence"/>
</dbReference>
<dbReference type="OrthoDB" id="9931027at2"/>
<dbReference type="RefSeq" id="WP_019459317.1">
    <property type="nucleotide sequence ID" value="NZ_AP031462.1"/>
</dbReference>
<dbReference type="STRING" id="207340.APZ41_006560"/>
<evidence type="ECO:0000313" key="3">
    <source>
        <dbReference type="EMBL" id="ONH83967.1"/>
    </source>
</evidence>
<organism evidence="3 5">
    <name type="scientific">Roseomonas mucosa</name>
    <dbReference type="NCBI Taxonomy" id="207340"/>
    <lineage>
        <taxon>Bacteria</taxon>
        <taxon>Pseudomonadati</taxon>
        <taxon>Pseudomonadota</taxon>
        <taxon>Alphaproteobacteria</taxon>
        <taxon>Acetobacterales</taxon>
        <taxon>Roseomonadaceae</taxon>
        <taxon>Roseomonas</taxon>
    </lineage>
</organism>
<proteinExistence type="predicted"/>
<evidence type="ECO:0000256" key="2">
    <source>
        <dbReference type="SAM" id="Phobius"/>
    </source>
</evidence>
<evidence type="ECO:0000256" key="1">
    <source>
        <dbReference type="SAM" id="MobiDB-lite"/>
    </source>
</evidence>
<dbReference type="EMBL" id="LLWF02000014">
    <property type="protein sequence ID" value="ONH83967.1"/>
    <property type="molecule type" value="Genomic_DNA"/>
</dbReference>
<dbReference type="EMBL" id="UGVN01000001">
    <property type="protein sequence ID" value="SUE37355.1"/>
    <property type="molecule type" value="Genomic_DNA"/>
</dbReference>
<protein>
    <submittedName>
        <fullName evidence="3">Uncharacterized protein</fullName>
    </submittedName>
</protein>
<gene>
    <name evidence="3" type="ORF">APZ41_006560</name>
    <name evidence="4" type="ORF">NCTC13291_00118</name>
</gene>
<feature type="transmembrane region" description="Helical" evidence="2">
    <location>
        <begin position="66"/>
        <end position="85"/>
    </location>
</feature>
<evidence type="ECO:0000313" key="5">
    <source>
        <dbReference type="Proteomes" id="UP000054844"/>
    </source>
</evidence>
<keyword evidence="5" id="KW-1185">Reference proteome</keyword>
<dbReference type="AlphaFoldDB" id="A0A1S8D830"/>
<sequence>MSGTAAKRPGPAGKPGSAGTAPRPPGGKAGPRAPGKGPRRTGNGKGARLRAALQGRPGLPWWRRPLSIILILLALFVGLPVMQALFGELGAIMLGCLAAGFALGRATAR</sequence>
<feature type="transmembrane region" description="Helical" evidence="2">
    <location>
        <begin position="91"/>
        <end position="108"/>
    </location>
</feature>
<keyword evidence="2" id="KW-0812">Transmembrane</keyword>
<evidence type="ECO:0000313" key="6">
    <source>
        <dbReference type="Proteomes" id="UP000254919"/>
    </source>
</evidence>
<reference evidence="3 5" key="1">
    <citation type="submission" date="2016-12" db="EMBL/GenBank/DDBJ databases">
        <title>Draft genome sequence of Roseomonas mucosa strain AU37, isolated from a peripheral intravenous catheter.</title>
        <authorList>
            <person name="Choudhury M.A."/>
            <person name="Sidjabat H.E."/>
            <person name="Wailan A.M."/>
            <person name="Zhang L."/>
            <person name="Marsh N.M."/>
            <person name="Rickard C.M."/>
            <person name="Davies M."/>
            <person name="Mcmillan D.J."/>
        </authorList>
    </citation>
    <scope>NUCLEOTIDE SEQUENCE [LARGE SCALE GENOMIC DNA]</scope>
    <source>
        <strain evidence="3 5">SAVE376</strain>
    </source>
</reference>
<dbReference type="GeneID" id="99635143"/>
<reference evidence="4 6" key="2">
    <citation type="submission" date="2018-06" db="EMBL/GenBank/DDBJ databases">
        <authorList>
            <consortium name="Pathogen Informatics"/>
            <person name="Doyle S."/>
        </authorList>
    </citation>
    <scope>NUCLEOTIDE SEQUENCE [LARGE SCALE GENOMIC DNA]</scope>
    <source>
        <strain evidence="4 6">NCTC13291</strain>
    </source>
</reference>
<accession>A0A1S8D830</accession>
<keyword evidence="2" id="KW-0472">Membrane</keyword>
<evidence type="ECO:0000313" key="4">
    <source>
        <dbReference type="EMBL" id="SUE37355.1"/>
    </source>
</evidence>
<name>A0A1S8D830_9PROT</name>
<dbReference type="Proteomes" id="UP000054844">
    <property type="component" value="Unassembled WGS sequence"/>
</dbReference>
<keyword evidence="2" id="KW-1133">Transmembrane helix</keyword>